<keyword evidence="2" id="KW-0812">Transmembrane</keyword>
<reference evidence="3" key="1">
    <citation type="submission" date="2021-10" db="EMBL/GenBank/DDBJ databases">
        <authorList>
            <person name="Criscuolo A."/>
        </authorList>
    </citation>
    <scope>NUCLEOTIDE SEQUENCE</scope>
    <source>
        <strain evidence="3">CIP111885</strain>
    </source>
</reference>
<dbReference type="Gene3D" id="1.10.220.30">
    <property type="match status" value="1"/>
</dbReference>
<evidence type="ECO:0000256" key="1">
    <source>
        <dbReference type="SAM" id="MobiDB-lite"/>
    </source>
</evidence>
<evidence type="ECO:0000313" key="4">
    <source>
        <dbReference type="Proteomes" id="UP000789845"/>
    </source>
</evidence>
<feature type="region of interest" description="Disordered" evidence="1">
    <location>
        <begin position="69"/>
        <end position="120"/>
    </location>
</feature>
<evidence type="ECO:0008006" key="5">
    <source>
        <dbReference type="Google" id="ProtNLM"/>
    </source>
</evidence>
<protein>
    <recommendedName>
        <fullName evidence="5">Magnesium transporter MgtE intracellular domain-containing protein</fullName>
    </recommendedName>
</protein>
<dbReference type="SUPFAM" id="SSF158791">
    <property type="entry name" value="MgtE N-terminal domain-like"/>
    <property type="match status" value="1"/>
</dbReference>
<sequence>MDKGKMKMDIEGNEKKRPGFLSKLILIWVLPILYSIGLGMTILHFAGVSISTQMKWLDKHIEQVVKQQEKSKIDVASNEKESSDDQLNEKNKDEQIKSKPSQPVPKEDTNQSLNEENPDIIEDTNSVIETFMDLDARESAKLIMNMSEADALMVLRELSADVRSSIISEMPEDAGARFTIALVNGTDIETTTRSTSQIYKYMKADQIATILMGIKNQEEILRQIRNLDPQKASEVISKLEPEIAGWIMTRMN</sequence>
<evidence type="ECO:0000256" key="2">
    <source>
        <dbReference type="SAM" id="Phobius"/>
    </source>
</evidence>
<dbReference type="EMBL" id="CAKJTG010000023">
    <property type="protein sequence ID" value="CAG9609758.1"/>
    <property type="molecule type" value="Genomic_DNA"/>
</dbReference>
<gene>
    <name evidence="3" type="ORF">NEOCIP111885_03501</name>
</gene>
<keyword evidence="2" id="KW-1133">Transmembrane helix</keyword>
<feature type="compositionally biased region" description="Basic and acidic residues" evidence="1">
    <location>
        <begin position="69"/>
        <end position="97"/>
    </location>
</feature>
<proteinExistence type="predicted"/>
<keyword evidence="2" id="KW-0472">Membrane</keyword>
<feature type="transmembrane region" description="Helical" evidence="2">
    <location>
        <begin position="20"/>
        <end position="45"/>
    </location>
</feature>
<comment type="caution">
    <text evidence="3">The sequence shown here is derived from an EMBL/GenBank/DDBJ whole genome shotgun (WGS) entry which is preliminary data.</text>
</comment>
<dbReference type="RefSeq" id="WP_230497995.1">
    <property type="nucleotide sequence ID" value="NZ_CAKJTG010000023.1"/>
</dbReference>
<dbReference type="AlphaFoldDB" id="A0A9C7GCL6"/>
<accession>A0A9C7GCL6</accession>
<evidence type="ECO:0000313" key="3">
    <source>
        <dbReference type="EMBL" id="CAG9609758.1"/>
    </source>
</evidence>
<organism evidence="3 4">
    <name type="scientific">Pseudoneobacillus rhizosphaerae</name>
    <dbReference type="NCBI Taxonomy" id="2880968"/>
    <lineage>
        <taxon>Bacteria</taxon>
        <taxon>Bacillati</taxon>
        <taxon>Bacillota</taxon>
        <taxon>Bacilli</taxon>
        <taxon>Bacillales</taxon>
        <taxon>Bacillaceae</taxon>
        <taxon>Pseudoneobacillus</taxon>
    </lineage>
</organism>
<dbReference type="Proteomes" id="UP000789845">
    <property type="component" value="Unassembled WGS sequence"/>
</dbReference>
<name>A0A9C7GCL6_9BACI</name>
<keyword evidence="4" id="KW-1185">Reference proteome</keyword>